<dbReference type="AlphaFoldDB" id="A0A0B7IJN8"/>
<dbReference type="InterPro" id="IPR044927">
    <property type="entry name" value="Endonuclea_NS_2"/>
</dbReference>
<organism evidence="2 3">
    <name type="scientific">Capnocytophaga canimorsus</name>
    <dbReference type="NCBI Taxonomy" id="28188"/>
    <lineage>
        <taxon>Bacteria</taxon>
        <taxon>Pseudomonadati</taxon>
        <taxon>Bacteroidota</taxon>
        <taxon>Flavobacteriia</taxon>
        <taxon>Flavobacteriales</taxon>
        <taxon>Flavobacteriaceae</taxon>
        <taxon>Capnocytophaga</taxon>
    </lineage>
</organism>
<dbReference type="Pfam" id="PF13930">
    <property type="entry name" value="Endonuclea_NS_2"/>
    <property type="match status" value="1"/>
</dbReference>
<sequence length="60" mass="6735">MCPGHILVDRFGGSPELDNLVSQSSKVNLSTFKKLENKWAKALNQKSNIAMIVRDLHLLK</sequence>
<reference evidence="3" key="1">
    <citation type="submission" date="2015-01" db="EMBL/GenBank/DDBJ databases">
        <authorList>
            <person name="MANFREDI Pablo"/>
        </authorList>
    </citation>
    <scope>NUCLEOTIDE SEQUENCE [LARGE SCALE GENOMIC DNA]</scope>
    <source>
        <strain evidence="3">Cc11</strain>
    </source>
</reference>
<evidence type="ECO:0000313" key="2">
    <source>
        <dbReference type="EMBL" id="CEN50799.1"/>
    </source>
</evidence>
<evidence type="ECO:0000259" key="1">
    <source>
        <dbReference type="Pfam" id="PF13930"/>
    </source>
</evidence>
<proteinExistence type="predicted"/>
<dbReference type="Proteomes" id="UP000039370">
    <property type="component" value="Unassembled WGS sequence"/>
</dbReference>
<dbReference type="EMBL" id="CDOK01000136">
    <property type="protein sequence ID" value="CEN50799.1"/>
    <property type="molecule type" value="Genomic_DNA"/>
</dbReference>
<evidence type="ECO:0000313" key="3">
    <source>
        <dbReference type="Proteomes" id="UP000039370"/>
    </source>
</evidence>
<accession>A0A0B7IJN8</accession>
<feature type="domain" description="Type VII secretion system protein EssD-like" evidence="1">
    <location>
        <begin position="4"/>
        <end position="49"/>
    </location>
</feature>
<protein>
    <recommendedName>
        <fullName evidence="1">Type VII secretion system protein EssD-like domain-containing protein</fullName>
    </recommendedName>
</protein>
<name>A0A0B7IJN8_9FLAO</name>
<gene>
    <name evidence="2" type="ORF">CCAN11_2200024</name>
</gene>